<keyword evidence="15" id="KW-1185">Reference proteome</keyword>
<dbReference type="InterPro" id="IPR038577">
    <property type="entry name" value="GT10-like_C_sf"/>
</dbReference>
<keyword evidence="11" id="KW-0325">Glycoprotein</keyword>
<evidence type="ECO:0000256" key="9">
    <source>
        <dbReference type="ARBA" id="ARBA00023034"/>
    </source>
</evidence>
<proteinExistence type="inferred from homology"/>
<dbReference type="AlphaFoldDB" id="A0A7R9A4B3"/>
<evidence type="ECO:0000313" key="14">
    <source>
        <dbReference type="EMBL" id="CAD7247146.1"/>
    </source>
</evidence>
<protein>
    <recommendedName>
        <fullName evidence="12">Fucosyltransferase</fullName>
        <ecNumber evidence="12">2.4.1.-</ecNumber>
    </recommendedName>
</protein>
<dbReference type="EC" id="2.4.1.-" evidence="12"/>
<evidence type="ECO:0000313" key="15">
    <source>
        <dbReference type="Proteomes" id="UP000677054"/>
    </source>
</evidence>
<evidence type="ECO:0000256" key="10">
    <source>
        <dbReference type="ARBA" id="ARBA00023136"/>
    </source>
</evidence>
<dbReference type="GO" id="GO:0008417">
    <property type="term" value="F:fucosyltransferase activity"/>
    <property type="evidence" value="ECO:0007669"/>
    <property type="project" value="InterPro"/>
</dbReference>
<dbReference type="Proteomes" id="UP000677054">
    <property type="component" value="Unassembled WGS sequence"/>
</dbReference>
<dbReference type="Pfam" id="PF00852">
    <property type="entry name" value="Glyco_transf_10"/>
    <property type="match status" value="1"/>
</dbReference>
<evidence type="ECO:0000256" key="3">
    <source>
        <dbReference type="ARBA" id="ARBA00008919"/>
    </source>
</evidence>
<dbReference type="OrthoDB" id="427096at2759"/>
<dbReference type="EMBL" id="LR900871">
    <property type="protein sequence ID" value="CAD7247146.1"/>
    <property type="molecule type" value="Genomic_DNA"/>
</dbReference>
<dbReference type="FunFam" id="3.40.50.11660:FF:000002">
    <property type="entry name" value="Alpha-(1,3)-fucosyltransferase"/>
    <property type="match status" value="1"/>
</dbReference>
<evidence type="ECO:0000256" key="12">
    <source>
        <dbReference type="RuleBase" id="RU003832"/>
    </source>
</evidence>
<keyword evidence="9 12" id="KW-0333">Golgi apparatus</keyword>
<keyword evidence="7" id="KW-0735">Signal-anchor</keyword>
<dbReference type="PANTHER" id="PTHR48438:SF1">
    <property type="entry name" value="ALPHA-(1,3)-FUCOSYLTRANSFERASE C-RELATED"/>
    <property type="match status" value="1"/>
</dbReference>
<dbReference type="EMBL" id="CAJPEV010001354">
    <property type="protein sequence ID" value="CAG0892208.1"/>
    <property type="molecule type" value="Genomic_DNA"/>
</dbReference>
<dbReference type="PANTHER" id="PTHR48438">
    <property type="entry name" value="ALPHA-(1,3)-FUCOSYLTRANSFERASE C-RELATED"/>
    <property type="match status" value="1"/>
</dbReference>
<comment type="similarity">
    <text evidence="3 12">Belongs to the glycosyltransferase 10 family.</text>
</comment>
<evidence type="ECO:0000256" key="11">
    <source>
        <dbReference type="ARBA" id="ARBA00023180"/>
    </source>
</evidence>
<dbReference type="Gene3D" id="3.40.50.11660">
    <property type="entry name" value="Glycosyl transferase family 10, C-terminal domain"/>
    <property type="match status" value="1"/>
</dbReference>
<keyword evidence="8 12" id="KW-1133">Transmembrane helix</keyword>
<evidence type="ECO:0000256" key="5">
    <source>
        <dbReference type="ARBA" id="ARBA00022679"/>
    </source>
</evidence>
<evidence type="ECO:0000256" key="4">
    <source>
        <dbReference type="ARBA" id="ARBA00022676"/>
    </source>
</evidence>
<reference evidence="14" key="1">
    <citation type="submission" date="2020-11" db="EMBL/GenBank/DDBJ databases">
        <authorList>
            <person name="Tran Van P."/>
        </authorList>
    </citation>
    <scope>NUCLEOTIDE SEQUENCE</scope>
</reference>
<evidence type="ECO:0000256" key="8">
    <source>
        <dbReference type="ARBA" id="ARBA00022989"/>
    </source>
</evidence>
<dbReference type="InterPro" id="IPR055270">
    <property type="entry name" value="Glyco_tran_10_C"/>
</dbReference>
<evidence type="ECO:0000256" key="6">
    <source>
        <dbReference type="ARBA" id="ARBA00022692"/>
    </source>
</evidence>
<keyword evidence="10 12" id="KW-0472">Membrane</keyword>
<comment type="subcellular location">
    <subcellularLocation>
        <location evidence="1 12">Golgi apparatus</location>
        <location evidence="1 12">Golgi stack membrane</location>
        <topology evidence="1 12">Single-pass type II membrane protein</topology>
    </subcellularLocation>
</comment>
<feature type="domain" description="Fucosyltransferase C-terminal" evidence="13">
    <location>
        <begin position="308"/>
        <end position="474"/>
    </location>
</feature>
<keyword evidence="5 12" id="KW-0808">Transferase</keyword>
<sequence length="505" mass="58613">MNCSWRIRMTDVRCTPTAWANRRVDLWGLRWTAGSTFAAATVVRTDLGRPGAYFMEFTSSTSYKLLQCTGLRKSTIPPPQELHLLYPKWKRAPLNIYSSSRDPGTRGRTMGILGADSLDGTMKPACIGRKDIFIFLFCMGSLTMYCLVSKPMASEVCRGMAQAKEGRPSGPRKTILLYDRLLGSWKNWLRYHNFHKHLHCRVGNATYRCDVSFGTHDGVNLKEADFVMFSWYWWDRFARSSIPEKTDGSIWGIFTNEAPVVRHNAILPIDWVFTYESDADVITRYGRFSRREKPDLIHFRQFQRTCRPQKRKLAVALISDCHAPSKREELIRDLQRENLTVDVYGYCGKGMIVGNNIIGYQYLWKKYKFFLAFENAICKDYVTEKFFDALRFPWVPVVLGGANYFSLAPPNSYIDVRDFSSVRSLAHHLRHLDGNNKAYRLYFQWKSKYIINTEKGTMDIGCRICERLYTASRTEPPPDLKSFSKHRRCFFPNSTNDIFSKNFNF</sequence>
<feature type="transmembrane region" description="Helical" evidence="12">
    <location>
        <begin position="132"/>
        <end position="153"/>
    </location>
</feature>
<comment type="pathway">
    <text evidence="2">Protein modification; protein glycosylation.</text>
</comment>
<dbReference type="SUPFAM" id="SSF53756">
    <property type="entry name" value="UDP-Glycosyltransferase/glycogen phosphorylase"/>
    <property type="match status" value="1"/>
</dbReference>
<gene>
    <name evidence="14" type="ORF">DSTB1V02_LOCUS6980</name>
</gene>
<dbReference type="UniPathway" id="UPA00378"/>
<accession>A0A7R9A4B3</accession>
<keyword evidence="6 12" id="KW-0812">Transmembrane</keyword>
<evidence type="ECO:0000256" key="1">
    <source>
        <dbReference type="ARBA" id="ARBA00004447"/>
    </source>
</evidence>
<organism evidence="14">
    <name type="scientific">Darwinula stevensoni</name>
    <dbReference type="NCBI Taxonomy" id="69355"/>
    <lineage>
        <taxon>Eukaryota</taxon>
        <taxon>Metazoa</taxon>
        <taxon>Ecdysozoa</taxon>
        <taxon>Arthropoda</taxon>
        <taxon>Crustacea</taxon>
        <taxon>Oligostraca</taxon>
        <taxon>Ostracoda</taxon>
        <taxon>Podocopa</taxon>
        <taxon>Podocopida</taxon>
        <taxon>Darwinulocopina</taxon>
        <taxon>Darwinuloidea</taxon>
        <taxon>Darwinulidae</taxon>
        <taxon>Darwinula</taxon>
    </lineage>
</organism>
<dbReference type="InterPro" id="IPR001503">
    <property type="entry name" value="Glyco_trans_10"/>
</dbReference>
<evidence type="ECO:0000256" key="7">
    <source>
        <dbReference type="ARBA" id="ARBA00022968"/>
    </source>
</evidence>
<keyword evidence="4 12" id="KW-0328">Glycosyltransferase</keyword>
<evidence type="ECO:0000259" key="13">
    <source>
        <dbReference type="Pfam" id="PF00852"/>
    </source>
</evidence>
<dbReference type="GO" id="GO:0032580">
    <property type="term" value="C:Golgi cisterna membrane"/>
    <property type="evidence" value="ECO:0007669"/>
    <property type="project" value="UniProtKB-SubCell"/>
</dbReference>
<name>A0A7R9A4B3_9CRUS</name>
<evidence type="ECO:0000256" key="2">
    <source>
        <dbReference type="ARBA" id="ARBA00004922"/>
    </source>
</evidence>